<protein>
    <submittedName>
        <fullName evidence="2">Mitochondrial protein</fullName>
    </submittedName>
</protein>
<feature type="domain" description="Retroviral polymerase SH3-like" evidence="1">
    <location>
        <begin position="24"/>
        <end position="83"/>
    </location>
</feature>
<keyword evidence="3" id="KW-1185">Reference proteome</keyword>
<organism evidence="2 3">
    <name type="scientific">Mucuna pruriens</name>
    <name type="common">Velvet bean</name>
    <name type="synonym">Dolichos pruriens</name>
    <dbReference type="NCBI Taxonomy" id="157652"/>
    <lineage>
        <taxon>Eukaryota</taxon>
        <taxon>Viridiplantae</taxon>
        <taxon>Streptophyta</taxon>
        <taxon>Embryophyta</taxon>
        <taxon>Tracheophyta</taxon>
        <taxon>Spermatophyta</taxon>
        <taxon>Magnoliopsida</taxon>
        <taxon>eudicotyledons</taxon>
        <taxon>Gunneridae</taxon>
        <taxon>Pentapetalae</taxon>
        <taxon>rosids</taxon>
        <taxon>fabids</taxon>
        <taxon>Fabales</taxon>
        <taxon>Fabaceae</taxon>
        <taxon>Papilionoideae</taxon>
        <taxon>50 kb inversion clade</taxon>
        <taxon>NPAAA clade</taxon>
        <taxon>indigoferoid/millettioid clade</taxon>
        <taxon>Phaseoleae</taxon>
        <taxon>Mucuna</taxon>
    </lineage>
</organism>
<sequence length="176" mass="20931">MITPHLLDEDRKSNISYFHVFGYECFILNTKNHLGKFDFKLNKGTFLGYFETSKAYRVYNSRTLTVEESIHINFNNSKPNKELSKLDDSFVGLDLEKKNVDKALLDNGLVHAMKEELDQFQKIEVWELVPRPEDKSMIRTKWVFRNKHGENCKIIRNKASWLYKAFRNRKEFSKLM</sequence>
<evidence type="ECO:0000313" key="2">
    <source>
        <dbReference type="EMBL" id="RDY12268.1"/>
    </source>
</evidence>
<name>A0A371IB48_MUCPR</name>
<reference evidence="2" key="1">
    <citation type="submission" date="2018-05" db="EMBL/GenBank/DDBJ databases">
        <title>Draft genome of Mucuna pruriens seed.</title>
        <authorList>
            <person name="Nnadi N.E."/>
            <person name="Vos R."/>
            <person name="Hasami M.H."/>
            <person name="Devisetty U.K."/>
            <person name="Aguiy J.C."/>
        </authorList>
    </citation>
    <scope>NUCLEOTIDE SEQUENCE [LARGE SCALE GENOMIC DNA]</scope>
    <source>
        <strain evidence="2">JCA_2017</strain>
    </source>
</reference>
<dbReference type="Proteomes" id="UP000257109">
    <property type="component" value="Unassembled WGS sequence"/>
</dbReference>
<dbReference type="EMBL" id="QJKJ01000500">
    <property type="protein sequence ID" value="RDY12268.1"/>
    <property type="molecule type" value="Genomic_DNA"/>
</dbReference>
<evidence type="ECO:0000313" key="3">
    <source>
        <dbReference type="Proteomes" id="UP000257109"/>
    </source>
</evidence>
<proteinExistence type="predicted"/>
<dbReference type="OrthoDB" id="8048545at2759"/>
<comment type="caution">
    <text evidence="2">The sequence shown here is derived from an EMBL/GenBank/DDBJ whole genome shotgun (WGS) entry which is preliminary data.</text>
</comment>
<feature type="non-terminal residue" evidence="2">
    <location>
        <position position="1"/>
    </location>
</feature>
<dbReference type="Pfam" id="PF25597">
    <property type="entry name" value="SH3_retrovirus"/>
    <property type="match status" value="1"/>
</dbReference>
<dbReference type="AlphaFoldDB" id="A0A371IB48"/>
<accession>A0A371IB48</accession>
<evidence type="ECO:0000259" key="1">
    <source>
        <dbReference type="Pfam" id="PF25597"/>
    </source>
</evidence>
<dbReference type="InterPro" id="IPR057670">
    <property type="entry name" value="SH3_retrovirus"/>
</dbReference>
<gene>
    <name evidence="2" type="ORF">CR513_02968</name>
</gene>